<evidence type="ECO:0000256" key="2">
    <source>
        <dbReference type="ARBA" id="ARBA00022737"/>
    </source>
</evidence>
<organism evidence="8">
    <name type="scientific">Alexandrium monilatum</name>
    <dbReference type="NCBI Taxonomy" id="311494"/>
    <lineage>
        <taxon>Eukaryota</taxon>
        <taxon>Sar</taxon>
        <taxon>Alveolata</taxon>
        <taxon>Dinophyceae</taxon>
        <taxon>Gonyaulacales</taxon>
        <taxon>Pyrocystaceae</taxon>
        <taxon>Alexandrium</taxon>
    </lineage>
</organism>
<feature type="compositionally biased region" description="Low complexity" evidence="6">
    <location>
        <begin position="890"/>
        <end position="907"/>
    </location>
</feature>
<protein>
    <recommendedName>
        <fullName evidence="7">BRCT domain-containing protein</fullName>
    </recommendedName>
</protein>
<keyword evidence="4" id="KW-0234">DNA repair</keyword>
<sequence>MTAGPACPPLAVARWDGADAARAAAACAEFGAALQPFLVALDRGAPLVGLGGKALPAANAQDIRARALRAISETAGLRERLLAEDASAYGRPMGAAPLGPPPLPAPPAGSMAILAADMVPFQPQPRPDLRSKPVLAEPRFAVDSLLPGLLPDTVEVGALLEQLDAVNGTIRELDEMMAAAGVDFGSMPPDSAAGMADYRGPAPLPPPPGATPATMPGQPLPGTGLPEHWLGPSAGRLGDAEDTAHIASLLCSPEQAREADSPRAAAGQRSGGARGPLPAASCAAALAMADAAAAPGRAVTAAATMAGVGATGSTKAGSARACSGTSGGAPSAAPGRLPVPPRVAGQAGQAAAGPAQAVTPESRGLSRAKSSPALAALPDAASSEKLSVPAAMAAPAGAGGCQGAEGRGVRRTASAACLAPPPRGQFKRPRTVGPAAEADTTKACPRPLARPAEADAIETFTELEPIAVDSTNGDAGTAAAPDVAFDAVRADYALVPSSPPRREDDGPAGVVVPFEDASAAGRPMGAAALGPPPLPAPPAGSGGQADRAAAAEVKTPPPLAPLPASAGMQVIFTGFARGDLHRLRRCVSRLGGAAVRELPPENGALAAAVRVVVRCSTDPLAQADGSPAPQARLAASRTIKYFDAILAGAWVLSPEWVLSSYTAGRWLPEAGFELAGDPSGTGGPAAGRERGPQLFAGLRLHFPPASATSAGGKKDPSKLQQALEEAEGGPKPEDLERLARRGGAEVLSSISELPEAKADPPHLGPGARAATSAVSAGASAGGRQRSSAAKDTSAAEPRPWWRRPIAVITSGGRTSCSAATRAGWAVLPASWMLDCISLGEISAPAADWLAVPTVPAPATAGTSSRRTSGARRRPSVAEVGAPSAPGPGGIAAPAEEAAGDAAPAARPRGGRRRAEASAAAGAAAAALSAWTGPILDVPASSG</sequence>
<dbReference type="InterPro" id="IPR001357">
    <property type="entry name" value="BRCT_dom"/>
</dbReference>
<dbReference type="PANTHER" id="PTHR13763">
    <property type="entry name" value="BREAST CANCER TYPE 1 SUSCEPTIBILITY PROTEIN BRCA1"/>
    <property type="match status" value="1"/>
</dbReference>
<dbReference type="SMART" id="SM00292">
    <property type="entry name" value="BRCT"/>
    <property type="match status" value="2"/>
</dbReference>
<dbReference type="PANTHER" id="PTHR13763:SF0">
    <property type="entry name" value="BREAST CANCER TYPE 1 SUSCEPTIBILITY PROTEIN"/>
    <property type="match status" value="1"/>
</dbReference>
<accession>A0A7S4VS18</accession>
<name>A0A7S4VS18_9DINO</name>
<evidence type="ECO:0000256" key="4">
    <source>
        <dbReference type="ARBA" id="ARBA00023204"/>
    </source>
</evidence>
<evidence type="ECO:0000256" key="3">
    <source>
        <dbReference type="ARBA" id="ARBA00022763"/>
    </source>
</evidence>
<keyword evidence="3" id="KW-0227">DNA damage</keyword>
<feature type="compositionally biased region" description="Low complexity" evidence="6">
    <location>
        <begin position="344"/>
        <end position="357"/>
    </location>
</feature>
<evidence type="ECO:0000256" key="6">
    <source>
        <dbReference type="SAM" id="MobiDB-lite"/>
    </source>
</evidence>
<feature type="region of interest" description="Disordered" evidence="6">
    <location>
        <begin position="751"/>
        <end position="798"/>
    </location>
</feature>
<dbReference type="EMBL" id="HBNR01040905">
    <property type="protein sequence ID" value="CAE4599594.1"/>
    <property type="molecule type" value="Transcribed_RNA"/>
</dbReference>
<evidence type="ECO:0000313" key="8">
    <source>
        <dbReference type="EMBL" id="CAE4599594.1"/>
    </source>
</evidence>
<feature type="region of interest" description="Disordered" evidence="6">
    <location>
        <begin position="254"/>
        <end position="275"/>
    </location>
</feature>
<dbReference type="GO" id="GO:0004842">
    <property type="term" value="F:ubiquitin-protein transferase activity"/>
    <property type="evidence" value="ECO:0007669"/>
    <property type="project" value="TreeGrafter"/>
</dbReference>
<feature type="domain" description="BRCT" evidence="7">
    <location>
        <begin position="567"/>
        <end position="674"/>
    </location>
</feature>
<feature type="region of interest" description="Disordered" evidence="6">
    <location>
        <begin position="855"/>
        <end position="916"/>
    </location>
</feature>
<proteinExistence type="predicted"/>
<dbReference type="AlphaFoldDB" id="A0A7S4VS18"/>
<evidence type="ECO:0000256" key="5">
    <source>
        <dbReference type="ARBA" id="ARBA00023242"/>
    </source>
</evidence>
<dbReference type="SUPFAM" id="SSF52113">
    <property type="entry name" value="BRCT domain"/>
    <property type="match status" value="2"/>
</dbReference>
<feature type="region of interest" description="Disordered" evidence="6">
    <location>
        <begin position="310"/>
        <end position="371"/>
    </location>
</feature>
<evidence type="ECO:0000256" key="1">
    <source>
        <dbReference type="ARBA" id="ARBA00004123"/>
    </source>
</evidence>
<evidence type="ECO:0000259" key="7">
    <source>
        <dbReference type="PROSITE" id="PS50172"/>
    </source>
</evidence>
<reference evidence="8" key="1">
    <citation type="submission" date="2021-01" db="EMBL/GenBank/DDBJ databases">
        <authorList>
            <person name="Corre E."/>
            <person name="Pelletier E."/>
            <person name="Niang G."/>
            <person name="Scheremetjew M."/>
            <person name="Finn R."/>
            <person name="Kale V."/>
            <person name="Holt S."/>
            <person name="Cochrane G."/>
            <person name="Meng A."/>
            <person name="Brown T."/>
            <person name="Cohen L."/>
        </authorList>
    </citation>
    <scope>NUCLEOTIDE SEQUENCE</scope>
    <source>
        <strain evidence="8">CCMP3105</strain>
    </source>
</reference>
<dbReference type="GO" id="GO:0045944">
    <property type="term" value="P:positive regulation of transcription by RNA polymerase II"/>
    <property type="evidence" value="ECO:0007669"/>
    <property type="project" value="TreeGrafter"/>
</dbReference>
<dbReference type="InterPro" id="IPR036420">
    <property type="entry name" value="BRCT_dom_sf"/>
</dbReference>
<dbReference type="InterPro" id="IPR031099">
    <property type="entry name" value="BRCA1-associated"/>
</dbReference>
<comment type="subcellular location">
    <subcellularLocation>
        <location evidence="1">Nucleus</location>
    </subcellularLocation>
</comment>
<keyword evidence="2" id="KW-0677">Repeat</keyword>
<feature type="compositionally biased region" description="Low complexity" evidence="6">
    <location>
        <begin position="766"/>
        <end position="789"/>
    </location>
</feature>
<feature type="region of interest" description="Disordered" evidence="6">
    <location>
        <begin position="196"/>
        <end position="238"/>
    </location>
</feature>
<dbReference type="PROSITE" id="PS50172">
    <property type="entry name" value="BRCT"/>
    <property type="match status" value="1"/>
</dbReference>
<feature type="compositionally biased region" description="Low complexity" evidence="6">
    <location>
        <begin position="855"/>
        <end position="867"/>
    </location>
</feature>
<feature type="region of interest" description="Disordered" evidence="6">
    <location>
        <begin position="705"/>
        <end position="735"/>
    </location>
</feature>
<keyword evidence="5" id="KW-0539">Nucleus</keyword>
<feature type="region of interest" description="Disordered" evidence="6">
    <location>
        <begin position="522"/>
        <end position="549"/>
    </location>
</feature>
<dbReference type="GO" id="GO:0005634">
    <property type="term" value="C:nucleus"/>
    <property type="evidence" value="ECO:0007669"/>
    <property type="project" value="UniProtKB-SubCell"/>
</dbReference>
<dbReference type="Gene3D" id="3.40.50.10190">
    <property type="entry name" value="BRCT domain"/>
    <property type="match status" value="1"/>
</dbReference>
<dbReference type="GO" id="GO:0000724">
    <property type="term" value="P:double-strand break repair via homologous recombination"/>
    <property type="evidence" value="ECO:0007669"/>
    <property type="project" value="TreeGrafter"/>
</dbReference>
<feature type="compositionally biased region" description="Low complexity" evidence="6">
    <location>
        <begin position="321"/>
        <end position="335"/>
    </location>
</feature>
<gene>
    <name evidence="8" type="ORF">AMON00008_LOCUS28355</name>
</gene>
<feature type="region of interest" description="Disordered" evidence="6">
    <location>
        <begin position="418"/>
        <end position="441"/>
    </location>
</feature>